<evidence type="ECO:0000256" key="6">
    <source>
        <dbReference type="SAM" id="Phobius"/>
    </source>
</evidence>
<evidence type="ECO:0000256" key="3">
    <source>
        <dbReference type="ARBA" id="ARBA00022692"/>
    </source>
</evidence>
<sequence length="422" mass="44908">MRLRLSRRSLFAFFAVLGPGFVTASAGNDVGGIATYSAAGAQFGYATLWSLLALTLSLIVVQEMAGRMGAVTGQGLAGLIRENFGLRITFVTMLALFFVNTGIAATEFAGIAAASELFGISRFIAIPASMAIVFLLVLRLPNKIVERVFVVFSLIYLTYVVSGVLAHPNWSEVARDAVVPRIVKNPAFLVTIVGLIGTTISPYMQFFLQSQVVDKGSRARDLPAIRADIIVGSVLAIALAGFMIVANGATIFQATLHGGHPIDINANPQAVDFARALEPLAGHFAEVIFALGILNAGLFTAAVLPLSTAYIVCEAFGLEASLDRRFREAPVFYSLFAGAILLAAGLVLLVPKESLFKLIIYAQVVQGVLLPLELVLMLVIVNRPRVMGSHVNTRTLNAIAWATAIVIGSLALVYVWQSLTGA</sequence>
<feature type="transmembrane region" description="Helical" evidence="6">
    <location>
        <begin position="358"/>
        <end position="382"/>
    </location>
</feature>
<dbReference type="AlphaFoldDB" id="A0AAN1XXD5"/>
<dbReference type="GO" id="GO:0034755">
    <property type="term" value="P:iron ion transmembrane transport"/>
    <property type="evidence" value="ECO:0007669"/>
    <property type="project" value="TreeGrafter"/>
</dbReference>
<dbReference type="InterPro" id="IPR001046">
    <property type="entry name" value="NRAMP_fam"/>
</dbReference>
<keyword evidence="5 6" id="KW-0472">Membrane</keyword>
<feature type="transmembrane region" description="Helical" evidence="6">
    <location>
        <begin position="187"/>
        <end position="208"/>
    </location>
</feature>
<accession>A0AAN1XXD5</accession>
<dbReference type="RefSeq" id="WP_317994739.1">
    <property type="nucleotide sequence ID" value="NZ_AP025523.1"/>
</dbReference>
<evidence type="ECO:0000313" key="8">
    <source>
        <dbReference type="EMBL" id="BDE07127.1"/>
    </source>
</evidence>
<feature type="transmembrane region" description="Helical" evidence="6">
    <location>
        <begin position="84"/>
        <end position="105"/>
    </location>
</feature>
<evidence type="ECO:0000256" key="1">
    <source>
        <dbReference type="ARBA" id="ARBA00004141"/>
    </source>
</evidence>
<keyword evidence="7" id="KW-0732">Signal</keyword>
<dbReference type="Pfam" id="PF01566">
    <property type="entry name" value="Nramp"/>
    <property type="match status" value="1"/>
</dbReference>
<dbReference type="Proteomes" id="UP001317532">
    <property type="component" value="Chromosome"/>
</dbReference>
<feature type="signal peptide" evidence="7">
    <location>
        <begin position="1"/>
        <end position="24"/>
    </location>
</feature>
<dbReference type="KEGG" id="vab:WPS_24030"/>
<dbReference type="GO" id="GO:0015086">
    <property type="term" value="F:cadmium ion transmembrane transporter activity"/>
    <property type="evidence" value="ECO:0007669"/>
    <property type="project" value="TreeGrafter"/>
</dbReference>
<keyword evidence="3 6" id="KW-0812">Transmembrane</keyword>
<dbReference type="GO" id="GO:0005384">
    <property type="term" value="F:manganese ion transmembrane transporter activity"/>
    <property type="evidence" value="ECO:0007669"/>
    <property type="project" value="TreeGrafter"/>
</dbReference>
<protein>
    <submittedName>
        <fullName evidence="8">Mn transporter</fullName>
    </submittedName>
</protein>
<feature type="transmembrane region" description="Helical" evidence="6">
    <location>
        <begin position="394"/>
        <end position="416"/>
    </location>
</feature>
<reference evidence="8 9" key="1">
    <citation type="journal article" date="2022" name="ISME Commun">
        <title>Vulcanimicrobium alpinus gen. nov. sp. nov., the first cultivated representative of the candidate phylum 'Eremiobacterota', is a metabolically versatile aerobic anoxygenic phototroph.</title>
        <authorList>
            <person name="Yabe S."/>
            <person name="Muto K."/>
            <person name="Abe K."/>
            <person name="Yokota A."/>
            <person name="Staudigel H."/>
            <person name="Tebo B.M."/>
        </authorList>
    </citation>
    <scope>NUCLEOTIDE SEQUENCE [LARGE SCALE GENOMIC DNA]</scope>
    <source>
        <strain evidence="8 9">WC8-2</strain>
    </source>
</reference>
<name>A0AAN1XXD5_UNVUL</name>
<evidence type="ECO:0000313" key="9">
    <source>
        <dbReference type="Proteomes" id="UP001317532"/>
    </source>
</evidence>
<evidence type="ECO:0000256" key="7">
    <source>
        <dbReference type="SAM" id="SignalP"/>
    </source>
</evidence>
<organism evidence="8 9">
    <name type="scientific">Vulcanimicrobium alpinum</name>
    <dbReference type="NCBI Taxonomy" id="3016050"/>
    <lineage>
        <taxon>Bacteria</taxon>
        <taxon>Bacillati</taxon>
        <taxon>Vulcanimicrobiota</taxon>
        <taxon>Vulcanimicrobiia</taxon>
        <taxon>Vulcanimicrobiales</taxon>
        <taxon>Vulcanimicrobiaceae</taxon>
        <taxon>Vulcanimicrobium</taxon>
    </lineage>
</organism>
<gene>
    <name evidence="8" type="ORF">WPS_24030</name>
</gene>
<feature type="transmembrane region" description="Helical" evidence="6">
    <location>
        <begin position="149"/>
        <end position="167"/>
    </location>
</feature>
<proteinExistence type="predicted"/>
<dbReference type="PANTHER" id="PTHR11706">
    <property type="entry name" value="SOLUTE CARRIER PROTEIN FAMILY 11 MEMBER"/>
    <property type="match status" value="1"/>
</dbReference>
<keyword evidence="4 6" id="KW-1133">Transmembrane helix</keyword>
<dbReference type="EMBL" id="AP025523">
    <property type="protein sequence ID" value="BDE07127.1"/>
    <property type="molecule type" value="Genomic_DNA"/>
</dbReference>
<dbReference type="GO" id="GO:0005886">
    <property type="term" value="C:plasma membrane"/>
    <property type="evidence" value="ECO:0007669"/>
    <property type="project" value="TreeGrafter"/>
</dbReference>
<feature type="transmembrane region" description="Helical" evidence="6">
    <location>
        <begin position="117"/>
        <end position="137"/>
    </location>
</feature>
<keyword evidence="9" id="KW-1185">Reference proteome</keyword>
<dbReference type="PANTHER" id="PTHR11706:SF33">
    <property type="entry name" value="NATURAL RESISTANCE-ASSOCIATED MACROPHAGE PROTEIN 2"/>
    <property type="match status" value="1"/>
</dbReference>
<feature type="transmembrane region" description="Helical" evidence="6">
    <location>
        <begin position="332"/>
        <end position="352"/>
    </location>
</feature>
<keyword evidence="2" id="KW-0813">Transport</keyword>
<feature type="transmembrane region" description="Helical" evidence="6">
    <location>
        <begin position="287"/>
        <end position="312"/>
    </location>
</feature>
<feature type="transmembrane region" description="Helical" evidence="6">
    <location>
        <begin position="229"/>
        <end position="252"/>
    </location>
</feature>
<feature type="chain" id="PRO_5042936421" evidence="7">
    <location>
        <begin position="25"/>
        <end position="422"/>
    </location>
</feature>
<evidence type="ECO:0000256" key="5">
    <source>
        <dbReference type="ARBA" id="ARBA00023136"/>
    </source>
</evidence>
<comment type="subcellular location">
    <subcellularLocation>
        <location evidence="1">Membrane</location>
        <topology evidence="1">Multi-pass membrane protein</topology>
    </subcellularLocation>
</comment>
<evidence type="ECO:0000256" key="4">
    <source>
        <dbReference type="ARBA" id="ARBA00022989"/>
    </source>
</evidence>
<evidence type="ECO:0000256" key="2">
    <source>
        <dbReference type="ARBA" id="ARBA00022448"/>
    </source>
</evidence>
<feature type="transmembrane region" description="Helical" evidence="6">
    <location>
        <begin position="42"/>
        <end position="61"/>
    </location>
</feature>